<reference evidence="3 4" key="1">
    <citation type="journal article" date="2013" name="ISME J.">
        <title>A metabolic model for members of the genus Tetrasphaera involved in enhanced biological phosphorus removal.</title>
        <authorList>
            <person name="Kristiansen R."/>
            <person name="Nguyen H.T.T."/>
            <person name="Saunders A.M."/>
            <person name="Nielsen J.L."/>
            <person name="Wimmer R."/>
            <person name="Le V.Q."/>
            <person name="McIlroy S.J."/>
            <person name="Petrovski S."/>
            <person name="Seviour R.J."/>
            <person name="Calteau A."/>
            <person name="Nielsen K.L."/>
            <person name="Nielsen P.H."/>
        </authorList>
    </citation>
    <scope>NUCLEOTIDE SEQUENCE [LARGE SCALE GENOMIC DNA]</scope>
    <source>
        <strain evidence="3 4">T1-X7</strain>
    </source>
</reference>
<evidence type="ECO:0000256" key="1">
    <source>
        <dbReference type="SAM" id="MobiDB-lite"/>
    </source>
</evidence>
<keyword evidence="2" id="KW-0472">Membrane</keyword>
<dbReference type="AlphaFoldDB" id="A0A077M2D2"/>
<sequence>MPRSCRTGAPRTRCRQAFFVARLAGAFLAGADFAVVLFAAGAAFVVVFFAAALAGAALAVVFFAAGAAFVVVFFAAALAGAALAGAALAVVFFAAVVDFAVVVFFAAAFVAVAVADPAGARPIVEAVLGSLRGSATTILKDVPALNRGTEVFLMRTFSPVRGLRPVRAARAAFSKVPKPVMPTLPPLATSRMIVSRTASSASDAAFRLPSLSSRALISSPLFTSSPWSVAGQVGPRPGSRTVSDLSRTVCRRAARVHHCAAVCVAPQQDPVPSRTVPAHHCNHMVHTSHTSRRRPVSTARTSSVVSQRHTTGFSHEAKP</sequence>
<feature type="transmembrane region" description="Helical" evidence="2">
    <location>
        <begin position="56"/>
        <end position="79"/>
    </location>
</feature>
<evidence type="ECO:0000256" key="2">
    <source>
        <dbReference type="SAM" id="Phobius"/>
    </source>
</evidence>
<dbReference type="Proteomes" id="UP000035721">
    <property type="component" value="Unassembled WGS sequence"/>
</dbReference>
<evidence type="ECO:0000313" key="4">
    <source>
        <dbReference type="Proteomes" id="UP000035721"/>
    </source>
</evidence>
<keyword evidence="2" id="KW-0812">Transmembrane</keyword>
<comment type="caution">
    <text evidence="3">The sequence shown here is derived from an EMBL/GenBank/DDBJ whole genome shotgun (WGS) entry which is preliminary data.</text>
</comment>
<evidence type="ECO:0000313" key="3">
    <source>
        <dbReference type="EMBL" id="CCH80498.1"/>
    </source>
</evidence>
<feature type="region of interest" description="Disordered" evidence="1">
    <location>
        <begin position="286"/>
        <end position="319"/>
    </location>
</feature>
<name>A0A077M2D2_9MICO</name>
<dbReference type="STRING" id="1194083.BN12_970009"/>
<keyword evidence="4" id="KW-1185">Reference proteome</keyword>
<gene>
    <name evidence="3" type="ORF">BN12_970009</name>
</gene>
<feature type="transmembrane region" description="Helical" evidence="2">
    <location>
        <begin position="86"/>
        <end position="114"/>
    </location>
</feature>
<organism evidence="3 4">
    <name type="scientific">Nostocoides japonicum T1-X7</name>
    <dbReference type="NCBI Taxonomy" id="1194083"/>
    <lineage>
        <taxon>Bacteria</taxon>
        <taxon>Bacillati</taxon>
        <taxon>Actinomycetota</taxon>
        <taxon>Actinomycetes</taxon>
        <taxon>Micrococcales</taxon>
        <taxon>Intrasporangiaceae</taxon>
        <taxon>Nostocoides</taxon>
    </lineage>
</organism>
<dbReference type="EMBL" id="CAJB01000433">
    <property type="protein sequence ID" value="CCH80498.1"/>
    <property type="molecule type" value="Genomic_DNA"/>
</dbReference>
<proteinExistence type="predicted"/>
<keyword evidence="2" id="KW-1133">Transmembrane helix</keyword>
<protein>
    <submittedName>
        <fullName evidence="3">Uncharacterized protein</fullName>
    </submittedName>
</protein>
<accession>A0A077M2D2</accession>
<feature type="transmembrane region" description="Helical" evidence="2">
    <location>
        <begin position="20"/>
        <end position="50"/>
    </location>
</feature>
<feature type="compositionally biased region" description="Polar residues" evidence="1">
    <location>
        <begin position="298"/>
        <end position="313"/>
    </location>
</feature>